<dbReference type="GeneID" id="77469948"/>
<comment type="caution">
    <text evidence="3">The sequence shown here is derived from an EMBL/GenBank/DDBJ whole genome shotgun (WGS) entry which is preliminary data.</text>
</comment>
<evidence type="ECO:0000256" key="1">
    <source>
        <dbReference type="SAM" id="MobiDB-lite"/>
    </source>
</evidence>
<sequence>MKKLLSLALIGALALSLTACGNSSSKDNPSSKETTTTKKEEKKEPLNLTGTWQCDPVDGTYLKATISNNVIEIDWVFVDENKSAIYWVGSYDAPTTDVNQYKWTSNNNHEQTETSILASTDDTKEFSYNNGIISFTASMQGVSKTFELKKQ</sequence>
<protein>
    <recommendedName>
        <fullName evidence="5">Lipoprotein</fullName>
    </recommendedName>
</protein>
<name>A0A2T3G2A6_9FIRM</name>
<organism evidence="3 4">
    <name type="scientific">Faecalibacillus faecis</name>
    <dbReference type="NCBI Taxonomy" id="1982628"/>
    <lineage>
        <taxon>Bacteria</taxon>
        <taxon>Bacillati</taxon>
        <taxon>Bacillota</taxon>
        <taxon>Erysipelotrichia</taxon>
        <taxon>Erysipelotrichales</taxon>
        <taxon>Coprobacillaceae</taxon>
        <taxon>Faecalibacillus</taxon>
    </lineage>
</organism>
<feature type="chain" id="PRO_5039407771" description="Lipoprotein" evidence="2">
    <location>
        <begin position="22"/>
        <end position="151"/>
    </location>
</feature>
<proteinExistence type="predicted"/>
<evidence type="ECO:0000313" key="4">
    <source>
        <dbReference type="Proteomes" id="UP000241201"/>
    </source>
</evidence>
<feature type="compositionally biased region" description="Basic and acidic residues" evidence="1">
    <location>
        <begin position="35"/>
        <end position="45"/>
    </location>
</feature>
<feature type="region of interest" description="Disordered" evidence="1">
    <location>
        <begin position="21"/>
        <end position="51"/>
    </location>
</feature>
<keyword evidence="4" id="KW-1185">Reference proteome</keyword>
<keyword evidence="2" id="KW-0732">Signal</keyword>
<dbReference type="PROSITE" id="PS51257">
    <property type="entry name" value="PROKAR_LIPOPROTEIN"/>
    <property type="match status" value="1"/>
</dbReference>
<evidence type="ECO:0008006" key="5">
    <source>
        <dbReference type="Google" id="ProtNLM"/>
    </source>
</evidence>
<evidence type="ECO:0000256" key="2">
    <source>
        <dbReference type="SAM" id="SignalP"/>
    </source>
</evidence>
<evidence type="ECO:0000313" key="3">
    <source>
        <dbReference type="EMBL" id="PST41647.1"/>
    </source>
</evidence>
<gene>
    <name evidence="3" type="ORF">C7U55_02350</name>
</gene>
<reference evidence="4" key="1">
    <citation type="submission" date="2018-03" db="EMBL/GenBank/DDBJ databases">
        <title>Lachnoclostridium SNUG30370 gen.nov., sp.nov., isolated from human faeces.</title>
        <authorList>
            <person name="Seo B."/>
            <person name="Jeon K."/>
            <person name="Ko G."/>
        </authorList>
    </citation>
    <scope>NUCLEOTIDE SEQUENCE [LARGE SCALE GENOMIC DNA]</scope>
    <source>
        <strain evidence="4">SNUG30370</strain>
    </source>
</reference>
<feature type="signal peptide" evidence="2">
    <location>
        <begin position="1"/>
        <end position="21"/>
    </location>
</feature>
<dbReference type="RefSeq" id="WP_106987173.1">
    <property type="nucleotide sequence ID" value="NZ_PYLP01000002.1"/>
</dbReference>
<dbReference type="Proteomes" id="UP000241201">
    <property type="component" value="Unassembled WGS sequence"/>
</dbReference>
<accession>A0A2T3G2A6</accession>
<dbReference type="EMBL" id="PYLP01000002">
    <property type="protein sequence ID" value="PST41647.1"/>
    <property type="molecule type" value="Genomic_DNA"/>
</dbReference>
<dbReference type="AlphaFoldDB" id="A0A2T3G2A6"/>